<feature type="coiled-coil region" evidence="1">
    <location>
        <begin position="5"/>
        <end position="32"/>
    </location>
</feature>
<evidence type="ECO:0000256" key="1">
    <source>
        <dbReference type="SAM" id="Coils"/>
    </source>
</evidence>
<reference evidence="2" key="1">
    <citation type="journal article" date="2014" name="Front. Microbiol.">
        <title>High frequency of phylogenetically diverse reductive dehalogenase-homologous genes in deep subseafloor sedimentary metagenomes.</title>
        <authorList>
            <person name="Kawai M."/>
            <person name="Futagami T."/>
            <person name="Toyoda A."/>
            <person name="Takaki Y."/>
            <person name="Nishi S."/>
            <person name="Hori S."/>
            <person name="Arai W."/>
            <person name="Tsubouchi T."/>
            <person name="Morono Y."/>
            <person name="Uchiyama I."/>
            <person name="Ito T."/>
            <person name="Fujiyama A."/>
            <person name="Inagaki F."/>
            <person name="Takami H."/>
        </authorList>
    </citation>
    <scope>NUCLEOTIDE SEQUENCE</scope>
    <source>
        <strain evidence="2">Expedition CK06-06</strain>
    </source>
</reference>
<comment type="caution">
    <text evidence="2">The sequence shown here is derived from an EMBL/GenBank/DDBJ whole genome shotgun (WGS) entry which is preliminary data.</text>
</comment>
<name>X1M363_9ZZZZ</name>
<evidence type="ECO:0000313" key="2">
    <source>
        <dbReference type="EMBL" id="GAI25808.1"/>
    </source>
</evidence>
<dbReference type="EMBL" id="BARV01022948">
    <property type="protein sequence ID" value="GAI25808.1"/>
    <property type="molecule type" value="Genomic_DNA"/>
</dbReference>
<feature type="non-terminal residue" evidence="2">
    <location>
        <position position="49"/>
    </location>
</feature>
<accession>X1M363</accession>
<protein>
    <submittedName>
        <fullName evidence="2">Uncharacterized protein</fullName>
    </submittedName>
</protein>
<dbReference type="AlphaFoldDB" id="X1M363"/>
<proteinExistence type="predicted"/>
<gene>
    <name evidence="2" type="ORF">S06H3_37731</name>
</gene>
<sequence length="49" mass="5626">MEKINEEEQKKLQRILSELRNHQATTEALRQNLSLLTASLSELSMTVEA</sequence>
<keyword evidence="1" id="KW-0175">Coiled coil</keyword>
<organism evidence="2">
    <name type="scientific">marine sediment metagenome</name>
    <dbReference type="NCBI Taxonomy" id="412755"/>
    <lineage>
        <taxon>unclassified sequences</taxon>
        <taxon>metagenomes</taxon>
        <taxon>ecological metagenomes</taxon>
    </lineage>
</organism>